<sequence length="209" mass="23145">MKRTLTASNERKGWKDPGLTHNQFYVAGAAAGLANGFLACPIEHIRIRLQTQGAGPALYKGPIDCIRKITAASGTSGLFRGIVPTLVREGHGMGAYFLTFEALVDRDIRKNNIARKDIPGWRLCSYGAMAGYAMWITAYPIDVIKSKLQTDKLNKSERQFKSSLDCARQILKTNGVKGFFRGFLPTMLRAAPVNACTFYTFELTIRYLG</sequence>
<evidence type="ECO:0000256" key="7">
    <source>
        <dbReference type="ARBA" id="ARBA00023128"/>
    </source>
</evidence>
<keyword evidence="5" id="KW-0677">Repeat</keyword>
<dbReference type="EMBL" id="CP014500">
    <property type="protein sequence ID" value="ANB11623.1"/>
    <property type="molecule type" value="Genomic_DNA"/>
</dbReference>
<dbReference type="GO" id="GO:0031966">
    <property type="term" value="C:mitochondrial membrane"/>
    <property type="evidence" value="ECO:0007669"/>
    <property type="project" value="UniProtKB-SubCell"/>
</dbReference>
<dbReference type="PANTHER" id="PTHR45624">
    <property type="entry name" value="MITOCHONDRIAL BASIC AMINO ACIDS TRANSPORTER-RELATED"/>
    <property type="match status" value="1"/>
</dbReference>
<gene>
    <name evidence="11" type="primary">YMC1</name>
    <name evidence="11" type="ORF">AWJ20_4444</name>
</gene>
<evidence type="ECO:0000256" key="9">
    <source>
        <dbReference type="PROSITE-ProRule" id="PRU00282"/>
    </source>
</evidence>
<dbReference type="PROSITE" id="PS50920">
    <property type="entry name" value="SOLCAR"/>
    <property type="match status" value="2"/>
</dbReference>
<dbReference type="Proteomes" id="UP000189580">
    <property type="component" value="Chromosome c"/>
</dbReference>
<evidence type="ECO:0000256" key="10">
    <source>
        <dbReference type="RuleBase" id="RU000488"/>
    </source>
</evidence>
<evidence type="ECO:0000256" key="1">
    <source>
        <dbReference type="ARBA" id="ARBA00004225"/>
    </source>
</evidence>
<evidence type="ECO:0000256" key="5">
    <source>
        <dbReference type="ARBA" id="ARBA00022737"/>
    </source>
</evidence>
<dbReference type="InterPro" id="IPR023395">
    <property type="entry name" value="MCP_dom_sf"/>
</dbReference>
<dbReference type="InterPro" id="IPR018108">
    <property type="entry name" value="MCP_transmembrane"/>
</dbReference>
<feature type="repeat" description="Solcar" evidence="9">
    <location>
        <begin position="22"/>
        <end position="106"/>
    </location>
</feature>
<keyword evidence="8 9" id="KW-0472">Membrane</keyword>
<dbReference type="KEGG" id="slb:AWJ20_4444"/>
<dbReference type="AlphaFoldDB" id="A0A167CFJ0"/>
<dbReference type="GO" id="GO:0000064">
    <property type="term" value="F:L-ornithine transmembrane transporter activity"/>
    <property type="evidence" value="ECO:0007669"/>
    <property type="project" value="TreeGrafter"/>
</dbReference>
<comment type="subcellular location">
    <subcellularLocation>
        <location evidence="1">Mitochondrion membrane</location>
        <topology evidence="1">Multi-pass membrane protein</topology>
    </subcellularLocation>
</comment>
<keyword evidence="4 9" id="KW-0812">Transmembrane</keyword>
<dbReference type="RefSeq" id="XP_018734100.1">
    <property type="nucleotide sequence ID" value="XM_018881514.1"/>
</dbReference>
<evidence type="ECO:0000256" key="4">
    <source>
        <dbReference type="ARBA" id="ARBA00022692"/>
    </source>
</evidence>
<proteinExistence type="inferred from homology"/>
<evidence type="ECO:0000256" key="3">
    <source>
        <dbReference type="ARBA" id="ARBA00022448"/>
    </source>
</evidence>
<dbReference type="Gene3D" id="1.50.40.10">
    <property type="entry name" value="Mitochondrial carrier domain"/>
    <property type="match status" value="1"/>
</dbReference>
<dbReference type="GO" id="GO:1990575">
    <property type="term" value="P:mitochondrial L-ornithine transmembrane transport"/>
    <property type="evidence" value="ECO:0007669"/>
    <property type="project" value="TreeGrafter"/>
</dbReference>
<dbReference type="OrthoDB" id="409586at2759"/>
<protein>
    <submittedName>
        <fullName evidence="11">Ymc1p</fullName>
    </submittedName>
</protein>
<dbReference type="Pfam" id="PF00153">
    <property type="entry name" value="Mito_carr"/>
    <property type="match status" value="2"/>
</dbReference>
<comment type="similarity">
    <text evidence="2 10">Belongs to the mitochondrial carrier (TC 2.A.29) family.</text>
</comment>
<dbReference type="InterPro" id="IPR050567">
    <property type="entry name" value="Mitochondrial_Carrier"/>
</dbReference>
<reference evidence="11 12" key="1">
    <citation type="submission" date="2016-02" db="EMBL/GenBank/DDBJ databases">
        <title>Complete genome sequence and transcriptome regulation of the pentose utilising yeast Sugiyamaella lignohabitans.</title>
        <authorList>
            <person name="Bellasio M."/>
            <person name="Peymann A."/>
            <person name="Valli M."/>
            <person name="Sipitzky M."/>
            <person name="Graf A."/>
            <person name="Sauer M."/>
            <person name="Marx H."/>
            <person name="Mattanovich D."/>
        </authorList>
    </citation>
    <scope>NUCLEOTIDE SEQUENCE [LARGE SCALE GENOMIC DNA]</scope>
    <source>
        <strain evidence="11 12">CBS 10342</strain>
    </source>
</reference>
<evidence type="ECO:0000313" key="12">
    <source>
        <dbReference type="Proteomes" id="UP000189580"/>
    </source>
</evidence>
<name>A0A167CFJ0_9ASCO</name>
<evidence type="ECO:0000256" key="8">
    <source>
        <dbReference type="ARBA" id="ARBA00023136"/>
    </source>
</evidence>
<keyword evidence="3 10" id="KW-0813">Transport</keyword>
<evidence type="ECO:0000256" key="2">
    <source>
        <dbReference type="ARBA" id="ARBA00006375"/>
    </source>
</evidence>
<evidence type="ECO:0000256" key="6">
    <source>
        <dbReference type="ARBA" id="ARBA00022989"/>
    </source>
</evidence>
<keyword evidence="6" id="KW-1133">Transmembrane helix</keyword>
<feature type="repeat" description="Solcar" evidence="9">
    <location>
        <begin position="119"/>
        <end position="207"/>
    </location>
</feature>
<evidence type="ECO:0000313" key="11">
    <source>
        <dbReference type="EMBL" id="ANB11623.1"/>
    </source>
</evidence>
<keyword evidence="12" id="KW-1185">Reference proteome</keyword>
<dbReference type="SUPFAM" id="SSF103506">
    <property type="entry name" value="Mitochondrial carrier"/>
    <property type="match status" value="1"/>
</dbReference>
<organism evidence="11 12">
    <name type="scientific">Sugiyamaella lignohabitans</name>
    <dbReference type="NCBI Taxonomy" id="796027"/>
    <lineage>
        <taxon>Eukaryota</taxon>
        <taxon>Fungi</taxon>
        <taxon>Dikarya</taxon>
        <taxon>Ascomycota</taxon>
        <taxon>Saccharomycotina</taxon>
        <taxon>Dipodascomycetes</taxon>
        <taxon>Dipodascales</taxon>
        <taxon>Trichomonascaceae</taxon>
        <taxon>Sugiyamaella</taxon>
    </lineage>
</organism>
<keyword evidence="7" id="KW-0496">Mitochondrion</keyword>
<accession>A0A167CFJ0</accession>
<dbReference type="GeneID" id="30036577"/>
<dbReference type="PANTHER" id="PTHR45624:SF51">
    <property type="entry name" value="CARRIER PROTEIN YMC2, MITOCHONDRIAL-RELATED"/>
    <property type="match status" value="1"/>
</dbReference>